<dbReference type="InterPro" id="IPR003871">
    <property type="entry name" value="RFA1B/D_OB_1st"/>
</dbReference>
<dbReference type="CDD" id="cd04480">
    <property type="entry name" value="RPA1_DBD_A_like"/>
    <property type="match status" value="1"/>
</dbReference>
<evidence type="ECO:0000259" key="8">
    <source>
        <dbReference type="PROSITE" id="PS50404"/>
    </source>
</evidence>
<comment type="caution">
    <text evidence="10">The sequence shown here is derived from an EMBL/GenBank/DDBJ whole genome shotgun (WGS) entry which is preliminary data.</text>
</comment>
<dbReference type="Gene3D" id="1.20.1050.10">
    <property type="match status" value="1"/>
</dbReference>
<dbReference type="InterPro" id="IPR004045">
    <property type="entry name" value="Glutathione_S-Trfase_N"/>
</dbReference>
<dbReference type="SFLD" id="SFLDS00019">
    <property type="entry name" value="Glutathione_Transferase_(cytos"/>
    <property type="match status" value="1"/>
</dbReference>
<dbReference type="FunFam" id="3.40.30.10:FF:000016">
    <property type="entry name" value="Glutathione S-transferase F2"/>
    <property type="match status" value="1"/>
</dbReference>
<dbReference type="GO" id="GO:0005829">
    <property type="term" value="C:cytosol"/>
    <property type="evidence" value="ECO:0007669"/>
    <property type="project" value="UniProtKB-SubCell"/>
</dbReference>
<dbReference type="SFLD" id="SFLDG01154">
    <property type="entry name" value="Main.5:_Phi-like"/>
    <property type="match status" value="1"/>
</dbReference>
<accession>A0ABC8IVK1</accession>
<proteinExistence type="inferred from homology"/>
<dbReference type="EMBL" id="CAKOAT010058377">
    <property type="protein sequence ID" value="CAH8303222.1"/>
    <property type="molecule type" value="Genomic_DNA"/>
</dbReference>
<dbReference type="InterPro" id="IPR004046">
    <property type="entry name" value="GST_C"/>
</dbReference>
<evidence type="ECO:0000256" key="2">
    <source>
        <dbReference type="ARBA" id="ARBA00010128"/>
    </source>
</evidence>
<dbReference type="InterPro" id="IPR036249">
    <property type="entry name" value="Thioredoxin-like_sf"/>
</dbReference>
<dbReference type="CDD" id="cd03187">
    <property type="entry name" value="GST_C_Phi"/>
    <property type="match status" value="1"/>
</dbReference>
<dbReference type="PROSITE" id="PS50405">
    <property type="entry name" value="GST_CTER"/>
    <property type="match status" value="1"/>
</dbReference>
<dbReference type="InterPro" id="IPR012340">
    <property type="entry name" value="NA-bd_OB-fold"/>
</dbReference>
<dbReference type="Proteomes" id="UP001642260">
    <property type="component" value="Unassembled WGS sequence"/>
</dbReference>
<evidence type="ECO:0000259" key="9">
    <source>
        <dbReference type="PROSITE" id="PS50405"/>
    </source>
</evidence>
<dbReference type="SUPFAM" id="SSF50249">
    <property type="entry name" value="Nucleic acid-binding proteins"/>
    <property type="match status" value="1"/>
</dbReference>
<reference evidence="10 11" key="1">
    <citation type="submission" date="2022-03" db="EMBL/GenBank/DDBJ databases">
        <authorList>
            <person name="Macdonald S."/>
            <person name="Ahmed S."/>
            <person name="Newling K."/>
        </authorList>
    </citation>
    <scope>NUCLEOTIDE SEQUENCE [LARGE SCALE GENOMIC DNA]</scope>
</reference>
<keyword evidence="11" id="KW-1185">Reference proteome</keyword>
<feature type="domain" description="GST C-terminal" evidence="9">
    <location>
        <begin position="290"/>
        <end position="424"/>
    </location>
</feature>
<dbReference type="GO" id="GO:0004364">
    <property type="term" value="F:glutathione transferase activity"/>
    <property type="evidence" value="ECO:0007669"/>
    <property type="project" value="UniProtKB-EC"/>
</dbReference>
<gene>
    <name evidence="10" type="ORF">ERUC_LOCUS3357</name>
</gene>
<dbReference type="EC" id="2.5.1.18" evidence="3"/>
<feature type="domain" description="GST N-terminal" evidence="8">
    <location>
        <begin position="201"/>
        <end position="282"/>
    </location>
</feature>
<dbReference type="PANTHER" id="PTHR43900:SF75">
    <property type="entry name" value="GLUTATHIONE TRANSFERASE"/>
    <property type="match status" value="1"/>
</dbReference>
<dbReference type="PROSITE" id="PS50404">
    <property type="entry name" value="GST_NTER"/>
    <property type="match status" value="1"/>
</dbReference>
<dbReference type="SUPFAM" id="SSF52833">
    <property type="entry name" value="Thioredoxin-like"/>
    <property type="match status" value="1"/>
</dbReference>
<comment type="similarity">
    <text evidence="2">Belongs to the GST superfamily. Phi family.</text>
</comment>
<comment type="subcellular location">
    <subcellularLocation>
        <location evidence="1">Cytoplasm</location>
        <location evidence="1">Cytosol</location>
    </subcellularLocation>
</comment>
<dbReference type="InterPro" id="IPR040079">
    <property type="entry name" value="Glutathione_S-Trfase"/>
</dbReference>
<dbReference type="SUPFAM" id="SSF47616">
    <property type="entry name" value="GST C-terminal domain-like"/>
    <property type="match status" value="1"/>
</dbReference>
<keyword evidence="6" id="KW-0808">Transferase</keyword>
<sequence>MAAFTAVSDLKPFKSMWKIRVKIIRLWKQYSAAGGETIEMFLIDENGVKINATVKKDLVNQFDSFLSQGSSKHFCGALVHVGDLIVNKTYQPAKGYSTILYSLEFSLIDLGYTQVRCVAHGALARILNDFWHSNTADVVVCVLRLWRIDWGAGGLTYVTNMEGVSEILFDTDIPEIQFFKSQRLVSKLMPSWKREAEVKKLGYKIYGHPFSTNTRRILAILLEKGLSYEPITVDLKSGEHKREAFLSLNPFGQVPVFEDENVKLFESRAITQYIAYLHSARGTQLLSLESEETLATLTMWMEIEAHQFDPFASRLTWEQVIKPIYGLETDHAVVKESEVGLEKVLNVYEKRLGESRFLACNTFTLVDLHHLPNLQYLLETPTKRLLENRPRVRMWVDEITGREAWKMACDQEKSWFGKQRKDDMTGKAFKMPCEQAKSWFGKQRK</sequence>
<dbReference type="GO" id="GO:0009407">
    <property type="term" value="P:toxin catabolic process"/>
    <property type="evidence" value="ECO:0007669"/>
    <property type="project" value="UniProtKB-ARBA"/>
</dbReference>
<keyword evidence="5" id="KW-0216">Detoxification</keyword>
<keyword evidence="4" id="KW-0963">Cytoplasm</keyword>
<evidence type="ECO:0000313" key="11">
    <source>
        <dbReference type="Proteomes" id="UP001642260"/>
    </source>
</evidence>
<dbReference type="Pfam" id="PF02798">
    <property type="entry name" value="GST_N"/>
    <property type="match status" value="1"/>
</dbReference>
<evidence type="ECO:0000256" key="6">
    <source>
        <dbReference type="ARBA" id="ARBA00022679"/>
    </source>
</evidence>
<evidence type="ECO:0000256" key="3">
    <source>
        <dbReference type="ARBA" id="ARBA00012452"/>
    </source>
</evidence>
<protein>
    <recommendedName>
        <fullName evidence="3">glutathione transferase</fullName>
        <ecNumber evidence="3">2.5.1.18</ecNumber>
    </recommendedName>
</protein>
<comment type="catalytic activity">
    <reaction evidence="7">
        <text>RX + glutathione = an S-substituted glutathione + a halide anion + H(+)</text>
        <dbReference type="Rhea" id="RHEA:16437"/>
        <dbReference type="ChEBI" id="CHEBI:15378"/>
        <dbReference type="ChEBI" id="CHEBI:16042"/>
        <dbReference type="ChEBI" id="CHEBI:17792"/>
        <dbReference type="ChEBI" id="CHEBI:57925"/>
        <dbReference type="ChEBI" id="CHEBI:90779"/>
        <dbReference type="EC" id="2.5.1.18"/>
    </reaction>
</comment>
<dbReference type="CDD" id="cd03053">
    <property type="entry name" value="GST_N_Phi"/>
    <property type="match status" value="1"/>
</dbReference>
<dbReference type="InterPro" id="IPR036282">
    <property type="entry name" value="Glutathione-S-Trfase_C_sf"/>
</dbReference>
<organism evidence="10 11">
    <name type="scientific">Eruca vesicaria subsp. sativa</name>
    <name type="common">Garden rocket</name>
    <name type="synonym">Eruca sativa</name>
    <dbReference type="NCBI Taxonomy" id="29727"/>
    <lineage>
        <taxon>Eukaryota</taxon>
        <taxon>Viridiplantae</taxon>
        <taxon>Streptophyta</taxon>
        <taxon>Embryophyta</taxon>
        <taxon>Tracheophyta</taxon>
        <taxon>Spermatophyta</taxon>
        <taxon>Magnoliopsida</taxon>
        <taxon>eudicotyledons</taxon>
        <taxon>Gunneridae</taxon>
        <taxon>Pentapetalae</taxon>
        <taxon>rosids</taxon>
        <taxon>malvids</taxon>
        <taxon>Brassicales</taxon>
        <taxon>Brassicaceae</taxon>
        <taxon>Brassiceae</taxon>
        <taxon>Eruca</taxon>
    </lineage>
</organism>
<dbReference type="FunFam" id="1.20.1050.10:FF:000004">
    <property type="entry name" value="Glutathione S-transferase F2"/>
    <property type="match status" value="1"/>
</dbReference>
<dbReference type="Pfam" id="PF02721">
    <property type="entry name" value="DUF223"/>
    <property type="match status" value="1"/>
</dbReference>
<dbReference type="InterPro" id="IPR034347">
    <property type="entry name" value="GST_Phi_C"/>
</dbReference>
<dbReference type="CDD" id="cd04481">
    <property type="entry name" value="RPA1_DBD_B_like"/>
    <property type="match status" value="1"/>
</dbReference>
<dbReference type="InterPro" id="IPR010987">
    <property type="entry name" value="Glutathione-S-Trfase_C-like"/>
</dbReference>
<evidence type="ECO:0000256" key="1">
    <source>
        <dbReference type="ARBA" id="ARBA00004514"/>
    </source>
</evidence>
<dbReference type="AlphaFoldDB" id="A0ABC8IVK1"/>
<evidence type="ECO:0000256" key="7">
    <source>
        <dbReference type="ARBA" id="ARBA00047960"/>
    </source>
</evidence>
<dbReference type="Pfam" id="PF00043">
    <property type="entry name" value="GST_C"/>
    <property type="match status" value="1"/>
</dbReference>
<evidence type="ECO:0000256" key="4">
    <source>
        <dbReference type="ARBA" id="ARBA00022490"/>
    </source>
</evidence>
<name>A0ABC8IVK1_ERUVS</name>
<dbReference type="Gene3D" id="3.40.30.10">
    <property type="entry name" value="Glutaredoxin"/>
    <property type="match status" value="1"/>
</dbReference>
<evidence type="ECO:0000313" key="10">
    <source>
        <dbReference type="EMBL" id="CAH8303222.1"/>
    </source>
</evidence>
<dbReference type="PANTHER" id="PTHR43900">
    <property type="entry name" value="GLUTATHIONE S-TRANSFERASE RHO"/>
    <property type="match status" value="1"/>
</dbReference>
<evidence type="ECO:0000256" key="5">
    <source>
        <dbReference type="ARBA" id="ARBA00022575"/>
    </source>
</evidence>
<dbReference type="Gene3D" id="2.40.50.140">
    <property type="entry name" value="Nucleic acid-binding proteins"/>
    <property type="match status" value="1"/>
</dbReference>
<dbReference type="SFLD" id="SFLDG00358">
    <property type="entry name" value="Main_(cytGST)"/>
    <property type="match status" value="1"/>
</dbReference>